<evidence type="ECO:0000313" key="1">
    <source>
        <dbReference type="EMBL" id="AYV77857.1"/>
    </source>
</evidence>
<protein>
    <submittedName>
        <fullName evidence="1">Uncharacterized protein</fullName>
    </submittedName>
</protein>
<gene>
    <name evidence="1" type="ORF">Edafosvirus2_36</name>
</gene>
<dbReference type="EMBL" id="MK072067">
    <property type="protein sequence ID" value="AYV77857.1"/>
    <property type="molecule type" value="Genomic_DNA"/>
</dbReference>
<reference evidence="1" key="1">
    <citation type="submission" date="2018-10" db="EMBL/GenBank/DDBJ databases">
        <title>Hidden diversity of soil giant viruses.</title>
        <authorList>
            <person name="Schulz F."/>
            <person name="Alteio L."/>
            <person name="Goudeau D."/>
            <person name="Ryan E.M."/>
            <person name="Malmstrom R.R."/>
            <person name="Blanchard J."/>
            <person name="Woyke T."/>
        </authorList>
    </citation>
    <scope>NUCLEOTIDE SEQUENCE</scope>
    <source>
        <strain evidence="1">EDV1</strain>
    </source>
</reference>
<proteinExistence type="predicted"/>
<name>A0A3G4ZSJ0_9VIRU</name>
<organism evidence="1">
    <name type="scientific">Edafosvirus sp</name>
    <dbReference type="NCBI Taxonomy" id="2487765"/>
    <lineage>
        <taxon>Viruses</taxon>
        <taxon>Varidnaviria</taxon>
        <taxon>Bamfordvirae</taxon>
        <taxon>Nucleocytoviricota</taxon>
        <taxon>Megaviricetes</taxon>
        <taxon>Imitervirales</taxon>
        <taxon>Mimiviridae</taxon>
        <taxon>Klosneuvirinae</taxon>
    </lineage>
</organism>
<sequence>MQNKFNLFTTIFNNITKYKNLNIINDKQLRDSKDGLQIYEALLYKLLYTKKNATKESVTAILNNIRIKNKKKVIILIIFIKAIYFLL</sequence>
<accession>A0A3G4ZSJ0</accession>